<evidence type="ECO:0000313" key="3">
    <source>
        <dbReference type="EMBL" id="GBE81968.1"/>
    </source>
</evidence>
<reference evidence="3 4" key="1">
    <citation type="journal article" date="2018" name="Sci. Rep.">
        <title>Genome sequence of the cauliflower mushroom Sparassis crispa (Hanabiratake) and its association with beneficial usage.</title>
        <authorList>
            <person name="Kiyama R."/>
            <person name="Furutani Y."/>
            <person name="Kawaguchi K."/>
            <person name="Nakanishi T."/>
        </authorList>
    </citation>
    <scope>NUCLEOTIDE SEQUENCE [LARGE SCALE GENOMIC DNA]</scope>
</reference>
<dbReference type="GO" id="GO:0005634">
    <property type="term" value="C:nucleus"/>
    <property type="evidence" value="ECO:0007669"/>
    <property type="project" value="TreeGrafter"/>
</dbReference>
<dbReference type="GeneID" id="38778885"/>
<dbReference type="InterPro" id="IPR025451">
    <property type="entry name" value="DUF4211"/>
</dbReference>
<comment type="caution">
    <text evidence="3">The sequence shown here is derived from an EMBL/GenBank/DDBJ whole genome shotgun (WGS) entry which is preliminary data.</text>
</comment>
<dbReference type="Pfam" id="PF13926">
    <property type="entry name" value="DUF4211"/>
    <property type="match status" value="1"/>
</dbReference>
<evidence type="ECO:0000259" key="2">
    <source>
        <dbReference type="Pfam" id="PF13926"/>
    </source>
</evidence>
<dbReference type="OrthoDB" id="21499at2759"/>
<feature type="region of interest" description="Disordered" evidence="1">
    <location>
        <begin position="202"/>
        <end position="233"/>
    </location>
</feature>
<gene>
    <name evidence="3" type="ORF">SCP_0403440</name>
</gene>
<name>A0A401GII6_9APHY</name>
<dbReference type="PANTHER" id="PTHR14689">
    <property type="entry name" value="PHORBOL-ESTER_DAG-TYPE DOMAIN-CONTAINING PROTEIN"/>
    <property type="match status" value="1"/>
</dbReference>
<sequence length="524" mass="59467">MPRGRVRKVARTPQKLTQHTLDGFVGSSSPLGPRRAATTPSKPRKAAQKQARVTISRDSSISDARASGSESTDVAAIHFEPEDQDSDEDRQPRPSMSTKKKVRHARSGSEEMEEVEDVASSQDEETVESPVAWKGKRKGTKRKQVLDDSEEEEVHPKMRKLVRGIRPPSPDEEEADILDEVDEERILESRFRTRNKKSTFQRNLERLKRKKRGESNRSECSSSASGNEEEEEHVAPFAFAQPETLHPSHDDSGHASDDDNFILEDDTTTALELPAEFSMDTHQDLTHQFKIICQLFVHVAVHKARDRRAAMKQLLENAYFSVPLQIARRKITGMRDSLVTSSVWRLEFKKPLEAYPEFATVRLDFAIPTCDACHLGGRMSTLLGRLSGMPYDKLSFEPLPVNISSDSDSSEDEEDNTKKEFHLGRFCAARTHVFHKFTHWEYATFKALLQEVDELRGNDRSDGFVRVAYAGGVKPPEDLSDADGIMDWLDERGVINMEWQRIKEMMEGARQLDMRAKKGEEDAE</sequence>
<feature type="region of interest" description="Disordered" evidence="1">
    <location>
        <begin position="1"/>
        <end position="190"/>
    </location>
</feature>
<dbReference type="EMBL" id="BFAD01000004">
    <property type="protein sequence ID" value="GBE81968.1"/>
    <property type="molecule type" value="Genomic_DNA"/>
</dbReference>
<dbReference type="RefSeq" id="XP_027612881.1">
    <property type="nucleotide sequence ID" value="XM_027757080.1"/>
</dbReference>
<organism evidence="3 4">
    <name type="scientific">Sparassis crispa</name>
    <dbReference type="NCBI Taxonomy" id="139825"/>
    <lineage>
        <taxon>Eukaryota</taxon>
        <taxon>Fungi</taxon>
        <taxon>Dikarya</taxon>
        <taxon>Basidiomycota</taxon>
        <taxon>Agaricomycotina</taxon>
        <taxon>Agaricomycetes</taxon>
        <taxon>Polyporales</taxon>
        <taxon>Sparassidaceae</taxon>
        <taxon>Sparassis</taxon>
    </lineage>
</organism>
<protein>
    <recommendedName>
        <fullName evidence="2">DUF4211 domain-containing protein</fullName>
    </recommendedName>
</protein>
<dbReference type="InParanoid" id="A0A401GII6"/>
<dbReference type="Proteomes" id="UP000287166">
    <property type="component" value="Unassembled WGS sequence"/>
</dbReference>
<dbReference type="STRING" id="139825.A0A401GII6"/>
<feature type="domain" description="DUF4211" evidence="2">
    <location>
        <begin position="260"/>
        <end position="394"/>
    </location>
</feature>
<proteinExistence type="predicted"/>
<feature type="compositionally biased region" description="Basic residues" evidence="1">
    <location>
        <begin position="134"/>
        <end position="143"/>
    </location>
</feature>
<feature type="compositionally biased region" description="Acidic residues" evidence="1">
    <location>
        <begin position="170"/>
        <end position="183"/>
    </location>
</feature>
<dbReference type="AlphaFoldDB" id="A0A401GII6"/>
<feature type="compositionally biased region" description="Polar residues" evidence="1">
    <location>
        <begin position="14"/>
        <end position="30"/>
    </location>
</feature>
<accession>A0A401GII6</accession>
<keyword evidence="4" id="KW-1185">Reference proteome</keyword>
<evidence type="ECO:0000313" key="4">
    <source>
        <dbReference type="Proteomes" id="UP000287166"/>
    </source>
</evidence>
<evidence type="ECO:0000256" key="1">
    <source>
        <dbReference type="SAM" id="MobiDB-lite"/>
    </source>
</evidence>
<feature type="compositionally biased region" description="Acidic residues" evidence="1">
    <location>
        <begin position="110"/>
        <end position="127"/>
    </location>
</feature>
<dbReference type="PANTHER" id="PTHR14689:SF0">
    <property type="entry name" value="COILED-COIL DOMAIN-CONTAINING PROTEIN 82"/>
    <property type="match status" value="1"/>
</dbReference>
<feature type="compositionally biased region" description="Basic residues" evidence="1">
    <location>
        <begin position="1"/>
        <end position="10"/>
    </location>
</feature>
<feature type="compositionally biased region" description="Low complexity" evidence="1">
    <location>
        <begin position="56"/>
        <end position="71"/>
    </location>
</feature>